<evidence type="ECO:0000256" key="1">
    <source>
        <dbReference type="ARBA" id="ARBA00010687"/>
    </source>
</evidence>
<gene>
    <name evidence="6" type="ORF">K8V74_06880</name>
</gene>
<evidence type="ECO:0000256" key="4">
    <source>
        <dbReference type="RuleBase" id="RU361192"/>
    </source>
</evidence>
<dbReference type="Pfam" id="PF07745">
    <property type="entry name" value="Glyco_hydro_53"/>
    <property type="match status" value="1"/>
</dbReference>
<dbReference type="PANTHER" id="PTHR34983:SF2">
    <property type="entry name" value="ENDO-BETA-1,4-GALACTANASE"/>
    <property type="match status" value="1"/>
</dbReference>
<comment type="catalytic activity">
    <reaction evidence="4">
        <text>The enzyme specifically hydrolyzes (1-&gt;4)-beta-D-galactosidic linkages in type I arabinogalactans.</text>
        <dbReference type="EC" id="3.2.1.89"/>
    </reaction>
</comment>
<evidence type="ECO:0000256" key="5">
    <source>
        <dbReference type="SAM" id="MobiDB-lite"/>
    </source>
</evidence>
<dbReference type="AlphaFoldDB" id="A0A9D2UMC3"/>
<dbReference type="InterPro" id="IPR011683">
    <property type="entry name" value="Glyco_hydro_53"/>
</dbReference>
<protein>
    <recommendedName>
        <fullName evidence="4">Arabinogalactan endo-beta-1,4-galactanase</fullName>
        <ecNumber evidence="4">3.2.1.89</ecNumber>
    </recommendedName>
</protein>
<reference evidence="6" key="2">
    <citation type="submission" date="2021-09" db="EMBL/GenBank/DDBJ databases">
        <authorList>
            <person name="Gilroy R."/>
        </authorList>
    </citation>
    <scope>NUCLEOTIDE SEQUENCE</scope>
    <source>
        <strain evidence="6">CHK139-4039</strain>
    </source>
</reference>
<evidence type="ECO:0000256" key="2">
    <source>
        <dbReference type="ARBA" id="ARBA00022801"/>
    </source>
</evidence>
<feature type="compositionally biased region" description="Basic and acidic residues" evidence="5">
    <location>
        <begin position="388"/>
        <end position="399"/>
    </location>
</feature>
<dbReference type="Gene3D" id="3.20.20.80">
    <property type="entry name" value="Glycosidases"/>
    <property type="match status" value="1"/>
</dbReference>
<evidence type="ECO:0000313" key="7">
    <source>
        <dbReference type="Proteomes" id="UP000743760"/>
    </source>
</evidence>
<comment type="similarity">
    <text evidence="1 4">Belongs to the glycosyl hydrolase 53 family.</text>
</comment>
<keyword evidence="3 4" id="KW-0326">Glycosidase</keyword>
<feature type="region of interest" description="Disordered" evidence="5">
    <location>
        <begin position="377"/>
        <end position="399"/>
    </location>
</feature>
<dbReference type="GO" id="GO:0015926">
    <property type="term" value="F:glucosidase activity"/>
    <property type="evidence" value="ECO:0007669"/>
    <property type="project" value="InterPro"/>
</dbReference>
<dbReference type="Proteomes" id="UP000743760">
    <property type="component" value="Unassembled WGS sequence"/>
</dbReference>
<evidence type="ECO:0000256" key="3">
    <source>
        <dbReference type="ARBA" id="ARBA00023295"/>
    </source>
</evidence>
<sequence>MILQIRGADASMTEELEELGAVFSHRDRTSDDPFTIMAAEGATLSRLRLWVDPYDEDGAPYLGGTNDLERTIRLARRSREAGLDVMLDLHYSDFWTDPKKQRLPRAWSELDESDLAGAVEDYTLMVMRRFADEGIEVAYVQVGNEITNGMLWPVGRTPRYLFEERRFEDVDPDERRRQFDTLSCLLAAGARAVRAESPDTRIILHLDFGGAADLYRGWFDEITARGVDFDVIGLSYYPIWHGTLDDLGRNLASLVERFGKDLCVVETAYAHRPDTADGAFAIFDAESAVNLGYPATVDGQRHFLEDLSTTLAGVPDHRGLGFVYWEPAWIPIEGTSWASRAGMEYGDDVAEPGNNWSNQALFDEDGRALDSWAAFRHETPAARGRGGPQRELRQEGDER</sequence>
<comment type="caution">
    <text evidence="6">The sequence shown here is derived from an EMBL/GenBank/DDBJ whole genome shotgun (WGS) entry which is preliminary data.</text>
</comment>
<dbReference type="SUPFAM" id="SSF51445">
    <property type="entry name" value="(Trans)glycosidases"/>
    <property type="match status" value="1"/>
</dbReference>
<keyword evidence="2 4" id="KW-0378">Hydrolase</keyword>
<dbReference type="GO" id="GO:0031218">
    <property type="term" value="F:arabinogalactan endo-1,4-beta-galactosidase activity"/>
    <property type="evidence" value="ECO:0007669"/>
    <property type="project" value="UniProtKB-EC"/>
</dbReference>
<dbReference type="InterPro" id="IPR017853">
    <property type="entry name" value="GH"/>
</dbReference>
<dbReference type="PANTHER" id="PTHR34983">
    <property type="entry name" value="ARABINOGALACTAN ENDO-BETA-1,4-GALACTANASE A"/>
    <property type="match status" value="1"/>
</dbReference>
<dbReference type="EMBL" id="DYXR01000221">
    <property type="protein sequence ID" value="HJE77655.1"/>
    <property type="molecule type" value="Genomic_DNA"/>
</dbReference>
<proteinExistence type="inferred from homology"/>
<evidence type="ECO:0000313" key="6">
    <source>
        <dbReference type="EMBL" id="HJE77655.1"/>
    </source>
</evidence>
<accession>A0A9D2UMC3</accession>
<name>A0A9D2UMC3_BREEP</name>
<reference evidence="6" key="1">
    <citation type="journal article" date="2021" name="PeerJ">
        <title>Extensive microbial diversity within the chicken gut microbiome revealed by metagenomics and culture.</title>
        <authorList>
            <person name="Gilroy R."/>
            <person name="Ravi A."/>
            <person name="Getino M."/>
            <person name="Pursley I."/>
            <person name="Horton D.L."/>
            <person name="Alikhan N.F."/>
            <person name="Baker D."/>
            <person name="Gharbi K."/>
            <person name="Hall N."/>
            <person name="Watson M."/>
            <person name="Adriaenssens E.M."/>
            <person name="Foster-Nyarko E."/>
            <person name="Jarju S."/>
            <person name="Secka A."/>
            <person name="Antonio M."/>
            <person name="Oren A."/>
            <person name="Chaudhuri R.R."/>
            <person name="La Ragione R."/>
            <person name="Hildebrand F."/>
            <person name="Pallen M.J."/>
        </authorList>
    </citation>
    <scope>NUCLEOTIDE SEQUENCE</scope>
    <source>
        <strain evidence="6">CHK139-4039</strain>
    </source>
</reference>
<dbReference type="EC" id="3.2.1.89" evidence="4"/>
<organism evidence="6 7">
    <name type="scientific">Brevibacterium epidermidis</name>
    <dbReference type="NCBI Taxonomy" id="1698"/>
    <lineage>
        <taxon>Bacteria</taxon>
        <taxon>Bacillati</taxon>
        <taxon>Actinomycetota</taxon>
        <taxon>Actinomycetes</taxon>
        <taxon>Micrococcales</taxon>
        <taxon>Brevibacteriaceae</taxon>
        <taxon>Brevibacterium</taxon>
    </lineage>
</organism>
<dbReference type="GO" id="GO:0045490">
    <property type="term" value="P:pectin catabolic process"/>
    <property type="evidence" value="ECO:0007669"/>
    <property type="project" value="TreeGrafter"/>
</dbReference>